<proteinExistence type="predicted"/>
<dbReference type="EMBL" id="AUWU02000005">
    <property type="protein sequence ID" value="KAH0573005.1"/>
    <property type="molecule type" value="Genomic_DNA"/>
</dbReference>
<dbReference type="Gene3D" id="3.40.50.1820">
    <property type="entry name" value="alpha/beta hydrolase"/>
    <property type="match status" value="1"/>
</dbReference>
<dbReference type="SUPFAM" id="SSF53474">
    <property type="entry name" value="alpha/beta-Hydrolases"/>
    <property type="match status" value="1"/>
</dbReference>
<dbReference type="InterPro" id="IPR044294">
    <property type="entry name" value="Lipase-like"/>
</dbReference>
<reference evidence="3" key="2">
    <citation type="submission" date="2020-12" db="EMBL/GenBank/DDBJ databases">
        <title>New Spironucleus salmonicida genome in near-complete chromosomes.</title>
        <authorList>
            <person name="Xu F."/>
            <person name="Kurt Z."/>
            <person name="Jimenez-Gonzalez A."/>
            <person name="Astvaldsson A."/>
            <person name="Andersson J.O."/>
            <person name="Svard S.G."/>
        </authorList>
    </citation>
    <scope>NUCLEOTIDE SEQUENCE</scope>
    <source>
        <strain evidence="3">ATCC 50377</strain>
    </source>
</reference>
<evidence type="ECO:0000313" key="2">
    <source>
        <dbReference type="EMBL" id="EST44695.1"/>
    </source>
</evidence>
<dbReference type="EMBL" id="KI546113">
    <property type="protein sequence ID" value="EST44695.1"/>
    <property type="molecule type" value="Genomic_DNA"/>
</dbReference>
<dbReference type="VEuPathDB" id="GiardiaDB:SS50377_25122"/>
<dbReference type="AlphaFoldDB" id="V6LJE0"/>
<feature type="domain" description="DUF676" evidence="1">
    <location>
        <begin position="502"/>
        <end position="646"/>
    </location>
</feature>
<dbReference type="OrthoDB" id="273452at2759"/>
<gene>
    <name evidence="2" type="ORF">SS50377_15407</name>
    <name evidence="3" type="ORF">SS50377_25122</name>
</gene>
<dbReference type="PANTHER" id="PTHR12482:SF5">
    <property type="entry name" value="DUF676 DOMAIN-CONTAINING PROTEIN"/>
    <property type="match status" value="1"/>
</dbReference>
<name>V6LJE0_9EUKA</name>
<keyword evidence="4" id="KW-1185">Reference proteome</keyword>
<dbReference type="InterPro" id="IPR029058">
    <property type="entry name" value="AB_hydrolase_fold"/>
</dbReference>
<reference evidence="2 3" key="1">
    <citation type="journal article" date="2014" name="PLoS Genet.">
        <title>The Genome of Spironucleus salmonicida Highlights a Fish Pathogen Adapted to Fluctuating Environments.</title>
        <authorList>
            <person name="Xu F."/>
            <person name="Jerlstrom-Hultqvist J."/>
            <person name="Einarsson E."/>
            <person name="Astvaldsson A."/>
            <person name="Svard S.G."/>
            <person name="Andersson J.O."/>
        </authorList>
    </citation>
    <scope>NUCLEOTIDE SEQUENCE</scope>
    <source>
        <strain evidence="3">ATCC 50377</strain>
    </source>
</reference>
<organism evidence="2">
    <name type="scientific">Spironucleus salmonicida</name>
    <dbReference type="NCBI Taxonomy" id="348837"/>
    <lineage>
        <taxon>Eukaryota</taxon>
        <taxon>Metamonada</taxon>
        <taxon>Diplomonadida</taxon>
        <taxon>Hexamitidae</taxon>
        <taxon>Hexamitinae</taxon>
        <taxon>Spironucleus</taxon>
    </lineage>
</organism>
<dbReference type="InterPro" id="IPR007751">
    <property type="entry name" value="DUF676_lipase-like"/>
</dbReference>
<accession>V6LJE0</accession>
<sequence length="767" mass="88151">MNLDLRIFLRHFANQDIIQRGWHRLTFQFSHPIELAGVSPLIHDFVDRRDPSRFFDRATDFSYNSATNSISTPSFRIEFFDQIVQFSALLLTRLRLATTNFSLEISLKLDFTHFPNQIPAAAPSVFATTFIRKILLQNMLIPSIQPFSESFQDVHFSDFELVFMWRISSAQGVKNAQSVLLLQDYCFEIFYRESFENAFRQLKNMKNCGQFLLQYAEQKKRYSHVFSDAAEAKNFAKLQLQLVQKFHFLLNQDVAEVKIRQKQQQPSCVDFFEDEQVSSLSASNFEFSELQDAVSVDYPGETIQNSEKFAVVKTDGFRRKNVYETKSQLILRIDSDSENFGAENAQKSGFSEQNKLENEDSEYLVDNVGQIGVEGDVQQLQCDVQEKERDIQKQKPIIQPQKGETQEQQCVIQPQKPLYIEQIVPDEIFFKQLFNAAQDIRINVKTCVYQSDFALPFLTKIAQNVPSKQEFIGLFDAKTQKFLTEKFSQKPKKLRNNLIVTTFVHGFQGNSNDLRYFKNVIQQQNKGPNHLFLLASKFYKNAAPTVSIFELGYQLALEIIHFLAENNASIQQLKNINFVGFSLGNIVVQACIQSKIFEDFLPFLDQNISINGPHLGANSDKQLVNMGMCFLKCFNKQRCISELENHQISDLQRQIPRYNVLQAVDQTDCMELVSIGSLGFLFNRQVFIGSQGDGYVKCSSAALNNRKLWKLTGSGVGCENLQQIILINAKEKFKKGPFLDVQTGRNVHITPLIDFYTIELIIDALWQ</sequence>
<evidence type="ECO:0000313" key="3">
    <source>
        <dbReference type="EMBL" id="KAH0573005.1"/>
    </source>
</evidence>
<dbReference type="PANTHER" id="PTHR12482">
    <property type="entry name" value="LIPASE ROG1-RELATED-RELATED"/>
    <property type="match status" value="1"/>
</dbReference>
<protein>
    <submittedName>
        <fullName evidence="3">Serine esterase</fullName>
    </submittedName>
</protein>
<evidence type="ECO:0000259" key="1">
    <source>
        <dbReference type="Pfam" id="PF05057"/>
    </source>
</evidence>
<dbReference type="Pfam" id="PF05057">
    <property type="entry name" value="DUF676"/>
    <property type="match status" value="1"/>
</dbReference>
<dbReference type="Proteomes" id="UP000018208">
    <property type="component" value="Unassembled WGS sequence"/>
</dbReference>
<evidence type="ECO:0000313" key="4">
    <source>
        <dbReference type="Proteomes" id="UP000018208"/>
    </source>
</evidence>